<dbReference type="Proteomes" id="UP000244906">
    <property type="component" value="Unassembled WGS sequence"/>
</dbReference>
<proteinExistence type="predicted"/>
<dbReference type="Gene3D" id="1.20.1420.60">
    <property type="match status" value="1"/>
</dbReference>
<evidence type="ECO:0000313" key="3">
    <source>
        <dbReference type="Proteomes" id="UP000244906"/>
    </source>
</evidence>
<name>A0A2V1GQJ8_9GAMM</name>
<keyword evidence="3" id="KW-1185">Reference proteome</keyword>
<dbReference type="RefSeq" id="WP_116688238.1">
    <property type="nucleotide sequence ID" value="NZ_CAWNYD010000008.1"/>
</dbReference>
<sequence>MQASTLTDASKLSNDSMGQDPRQLIQQLQELAQSLPKKKLQKFQQTCDQLITCLQLPADPFAELKSFGSSLDDILPHRTDAEPLLILSTIAFQLELRGEPHNPVEQTVCAISGLLSEMSSGGFIEYLESAAGDYAAVLSEILHRLDAVAHLNLLDQVFGLLGEMPSTDHDLRVAMMDRMMANQTVEQWQMLNLQYQQLQEPLAMITMQYVEQNKQKIRL</sequence>
<accession>A0A2V1GQJ8</accession>
<dbReference type="Pfam" id="PF14300">
    <property type="entry name" value="DMP19"/>
    <property type="match status" value="1"/>
</dbReference>
<dbReference type="InterPro" id="IPR025402">
    <property type="entry name" value="DMP19_C"/>
</dbReference>
<evidence type="ECO:0000259" key="1">
    <source>
        <dbReference type="Pfam" id="PF14300"/>
    </source>
</evidence>
<dbReference type="AlphaFoldDB" id="A0A2V1GQJ8"/>
<organism evidence="2 3">
    <name type="scientific">Pelagibaculum spongiae</name>
    <dbReference type="NCBI Taxonomy" id="2080658"/>
    <lineage>
        <taxon>Bacteria</taxon>
        <taxon>Pseudomonadati</taxon>
        <taxon>Pseudomonadota</taxon>
        <taxon>Gammaproteobacteria</taxon>
        <taxon>Oceanospirillales</taxon>
        <taxon>Pelagibaculum</taxon>
    </lineage>
</organism>
<feature type="domain" description="DNA mimic protein DMP19 C-terminal" evidence="1">
    <location>
        <begin position="102"/>
        <end position="213"/>
    </location>
</feature>
<evidence type="ECO:0000313" key="2">
    <source>
        <dbReference type="EMBL" id="PVZ66318.1"/>
    </source>
</evidence>
<protein>
    <recommendedName>
        <fullName evidence="1">DNA mimic protein DMP19 C-terminal domain-containing protein</fullName>
    </recommendedName>
</protein>
<reference evidence="2 3" key="1">
    <citation type="submission" date="2018-04" db="EMBL/GenBank/DDBJ databases">
        <title>Thalassorhabdus spongiae gen. nov., sp. nov., isolated from a marine sponge in South-West Iceland.</title>
        <authorList>
            <person name="Knobloch S."/>
            <person name="Daussin A."/>
            <person name="Johannsson R."/>
            <person name="Marteinsson V.T."/>
        </authorList>
    </citation>
    <scope>NUCLEOTIDE SEQUENCE [LARGE SCALE GENOMIC DNA]</scope>
    <source>
        <strain evidence="2 3">Hp12</strain>
    </source>
</reference>
<dbReference type="EMBL" id="QDDL01000008">
    <property type="protein sequence ID" value="PVZ66318.1"/>
    <property type="molecule type" value="Genomic_DNA"/>
</dbReference>
<comment type="caution">
    <text evidence="2">The sequence shown here is derived from an EMBL/GenBank/DDBJ whole genome shotgun (WGS) entry which is preliminary data.</text>
</comment>
<gene>
    <name evidence="2" type="ORF">DC094_16595</name>
</gene>